<dbReference type="Proteomes" id="UP000282483">
    <property type="component" value="Chromosome"/>
</dbReference>
<keyword evidence="2" id="KW-1185">Reference proteome</keyword>
<accession>A0A2Z5UUB8</accession>
<dbReference type="AlphaFoldDB" id="A0A2Z5UUB8"/>
<dbReference type="EMBL" id="AP018005">
    <property type="protein sequence ID" value="BBB15078.1"/>
    <property type="molecule type" value="Genomic_DNA"/>
</dbReference>
<evidence type="ECO:0000313" key="2">
    <source>
        <dbReference type="Proteomes" id="UP000282483"/>
    </source>
</evidence>
<proteinExistence type="predicted"/>
<evidence type="ECO:0000313" key="1">
    <source>
        <dbReference type="EMBL" id="BBB15078.1"/>
    </source>
</evidence>
<name>A0A2Z5UUB8_9COXI</name>
<sequence length="63" mass="7235">MELRFTESTDYNFSVIETFSEALKNNSALTNLDLYIQFPPSSNDFDNTHLISLITAAFKKITR</sequence>
<protein>
    <submittedName>
        <fullName evidence="1">Uncharacterized protein</fullName>
    </submittedName>
</protein>
<organism evidence="1 2">
    <name type="scientific">Candidatus Rickettsiella viridis</name>
    <dbReference type="NCBI Taxonomy" id="676208"/>
    <lineage>
        <taxon>Bacteria</taxon>
        <taxon>Pseudomonadati</taxon>
        <taxon>Pseudomonadota</taxon>
        <taxon>Gammaproteobacteria</taxon>
        <taxon>Legionellales</taxon>
        <taxon>Coxiellaceae</taxon>
        <taxon>Rickettsiella</taxon>
    </lineage>
</organism>
<dbReference type="KEGG" id="rvi:RVIR1_05760"/>
<gene>
    <name evidence="1" type="ORF">RVIR1_05760</name>
</gene>
<reference evidence="1 2" key="1">
    <citation type="submission" date="2017-03" db="EMBL/GenBank/DDBJ databases">
        <title>The genome sequence of Candidatus Rickettsiella viridis.</title>
        <authorList>
            <person name="Nikoh N."/>
            <person name="Tsuchida T."/>
            <person name="Yamaguchi K."/>
            <person name="Maeda T."/>
            <person name="Shigenobu S."/>
            <person name="Fukatsu T."/>
        </authorList>
    </citation>
    <scope>NUCLEOTIDE SEQUENCE [LARGE SCALE GENOMIC DNA]</scope>
    <source>
        <strain evidence="1 2">Ap-RA04</strain>
    </source>
</reference>